<dbReference type="Proteomes" id="UP001203297">
    <property type="component" value="Unassembled WGS sequence"/>
</dbReference>
<dbReference type="AlphaFoldDB" id="A0AAD4QGH5"/>
<organism evidence="2 3">
    <name type="scientific">Multifurca ochricompacta</name>
    <dbReference type="NCBI Taxonomy" id="376703"/>
    <lineage>
        <taxon>Eukaryota</taxon>
        <taxon>Fungi</taxon>
        <taxon>Dikarya</taxon>
        <taxon>Basidiomycota</taxon>
        <taxon>Agaricomycotina</taxon>
        <taxon>Agaricomycetes</taxon>
        <taxon>Russulales</taxon>
        <taxon>Russulaceae</taxon>
        <taxon>Multifurca</taxon>
    </lineage>
</organism>
<keyword evidence="3" id="KW-1185">Reference proteome</keyword>
<dbReference type="InterPro" id="IPR005545">
    <property type="entry name" value="YCII"/>
</dbReference>
<protein>
    <recommendedName>
        <fullName evidence="1">YCII-related domain-containing protein</fullName>
    </recommendedName>
</protein>
<dbReference type="Pfam" id="PF03795">
    <property type="entry name" value="YCII"/>
    <property type="match status" value="1"/>
</dbReference>
<sequence>MSSSLSRKHLFAVYAPDYEDPESLDRRLSVREKHLQGADGLRESGTLKFGGALLAPEFTNESGRKKMVGTIMFLEAENIEEARKFVESDIYHTSGVWDKEKLVVLPFVTAIPWKST</sequence>
<reference evidence="2" key="1">
    <citation type="journal article" date="2022" name="New Phytol.">
        <title>Evolutionary transition to the ectomycorrhizal habit in the genomes of a hyperdiverse lineage of mushroom-forming fungi.</title>
        <authorList>
            <person name="Looney B."/>
            <person name="Miyauchi S."/>
            <person name="Morin E."/>
            <person name="Drula E."/>
            <person name="Courty P.E."/>
            <person name="Kohler A."/>
            <person name="Kuo A."/>
            <person name="LaButti K."/>
            <person name="Pangilinan J."/>
            <person name="Lipzen A."/>
            <person name="Riley R."/>
            <person name="Andreopoulos W."/>
            <person name="He G."/>
            <person name="Johnson J."/>
            <person name="Nolan M."/>
            <person name="Tritt A."/>
            <person name="Barry K.W."/>
            <person name="Grigoriev I.V."/>
            <person name="Nagy L.G."/>
            <person name="Hibbett D."/>
            <person name="Henrissat B."/>
            <person name="Matheny P.B."/>
            <person name="Labbe J."/>
            <person name="Martin F.M."/>
        </authorList>
    </citation>
    <scope>NUCLEOTIDE SEQUENCE</scope>
    <source>
        <strain evidence="2">BPL690</strain>
    </source>
</reference>
<feature type="domain" description="YCII-related" evidence="1">
    <location>
        <begin position="18"/>
        <end position="99"/>
    </location>
</feature>
<evidence type="ECO:0000259" key="1">
    <source>
        <dbReference type="Pfam" id="PF03795"/>
    </source>
</evidence>
<dbReference type="Gene3D" id="3.30.70.1060">
    <property type="entry name" value="Dimeric alpha+beta barrel"/>
    <property type="match status" value="1"/>
</dbReference>
<dbReference type="PANTHER" id="PTHR33606:SF3">
    <property type="entry name" value="PROTEIN YCII"/>
    <property type="match status" value="1"/>
</dbReference>
<dbReference type="SUPFAM" id="SSF54909">
    <property type="entry name" value="Dimeric alpha+beta barrel"/>
    <property type="match status" value="1"/>
</dbReference>
<evidence type="ECO:0000313" key="2">
    <source>
        <dbReference type="EMBL" id="KAI0293493.1"/>
    </source>
</evidence>
<dbReference type="InterPro" id="IPR051807">
    <property type="entry name" value="Sec-metab_biosynth-assoc"/>
</dbReference>
<evidence type="ECO:0000313" key="3">
    <source>
        <dbReference type="Proteomes" id="UP001203297"/>
    </source>
</evidence>
<proteinExistence type="predicted"/>
<dbReference type="PANTHER" id="PTHR33606">
    <property type="entry name" value="PROTEIN YCII"/>
    <property type="match status" value="1"/>
</dbReference>
<name>A0AAD4QGH5_9AGAM</name>
<accession>A0AAD4QGH5</accession>
<dbReference type="InterPro" id="IPR011008">
    <property type="entry name" value="Dimeric_a/b-barrel"/>
</dbReference>
<dbReference type="EMBL" id="WTXG01000095">
    <property type="protein sequence ID" value="KAI0293493.1"/>
    <property type="molecule type" value="Genomic_DNA"/>
</dbReference>
<comment type="caution">
    <text evidence="2">The sequence shown here is derived from an EMBL/GenBank/DDBJ whole genome shotgun (WGS) entry which is preliminary data.</text>
</comment>
<gene>
    <name evidence="2" type="ORF">B0F90DRAFT_1642808</name>
</gene>